<dbReference type="Proteomes" id="UP000078263">
    <property type="component" value="Chromosome"/>
</dbReference>
<dbReference type="STRING" id="1112.A9D12_05585"/>
<organism evidence="1 2">
    <name type="scientific">Erythrobacter neustonensis</name>
    <dbReference type="NCBI Taxonomy" id="1112"/>
    <lineage>
        <taxon>Bacteria</taxon>
        <taxon>Pseudomonadati</taxon>
        <taxon>Pseudomonadota</taxon>
        <taxon>Alphaproteobacteria</taxon>
        <taxon>Sphingomonadales</taxon>
        <taxon>Erythrobacteraceae</taxon>
        <taxon>Erythrobacter/Porphyrobacter group</taxon>
        <taxon>Erythrobacter</taxon>
    </lineage>
</organism>
<dbReference type="RefSeq" id="WP_068350417.1">
    <property type="nucleotide sequence ID" value="NZ_CP016033.1"/>
</dbReference>
<gene>
    <name evidence="1" type="ORF">A9D12_05585</name>
</gene>
<dbReference type="AlphaFoldDB" id="A0A192D3J9"/>
<dbReference type="KEGG" id="pns:A9D12_05585"/>
<dbReference type="OrthoDB" id="7427275at2"/>
<evidence type="ECO:0000313" key="2">
    <source>
        <dbReference type="Proteomes" id="UP000078263"/>
    </source>
</evidence>
<name>A0A192D3J9_9SPHN</name>
<reference evidence="1 2" key="1">
    <citation type="submission" date="2016-05" db="EMBL/GenBank/DDBJ databases">
        <title>Compelete Genome Sequence of Bacteriochlorophyll-Synthesizing Bacterium Porphyrobacter neustonensis DSM 9434.</title>
        <authorList>
            <person name="Shi X.-L."/>
            <person name="Wu Y.-H."/>
            <person name="Cheng H."/>
            <person name="Xu L."/>
            <person name="Zhang X.-Q."/>
            <person name="Wang C.-S."/>
            <person name="Xu X.-W."/>
        </authorList>
    </citation>
    <scope>NUCLEOTIDE SEQUENCE [LARGE SCALE GENOMIC DNA]</scope>
    <source>
        <strain evidence="1 2">DSM 9434</strain>
    </source>
</reference>
<accession>A0A192D3J9</accession>
<proteinExistence type="predicted"/>
<keyword evidence="2" id="KW-1185">Reference proteome</keyword>
<evidence type="ECO:0000313" key="1">
    <source>
        <dbReference type="EMBL" id="ANK12507.1"/>
    </source>
</evidence>
<dbReference type="EMBL" id="CP016033">
    <property type="protein sequence ID" value="ANK12507.1"/>
    <property type="molecule type" value="Genomic_DNA"/>
</dbReference>
<sequence length="156" mass="16835">MKPAAARIADFAARWQARLNAGSGSVRIEARVPVNPPLLHTARADALMTELDLLPIGQNWELLDTEAAPGDPRAALGSLRDAFAADMVKPGTPWLGEADALTMGAEFLACFDPAIRQIVTNRMYFGWNPVTDAAFEWAFVAFDDQATALLLATHAD</sequence>
<protein>
    <submittedName>
        <fullName evidence="1">Uncharacterized protein</fullName>
    </submittedName>
</protein>